<dbReference type="EMBL" id="VCAO01000001">
    <property type="protein sequence ID" value="TMM49848.1"/>
    <property type="molecule type" value="Genomic_DNA"/>
</dbReference>
<gene>
    <name evidence="1" type="ORF">FEV51_01210</name>
</gene>
<dbReference type="PROSITE" id="PS51257">
    <property type="entry name" value="PROKAR_LIPOPROTEIN"/>
    <property type="match status" value="1"/>
</dbReference>
<reference evidence="1 2" key="1">
    <citation type="submission" date="2019-05" db="EMBL/GenBank/DDBJ databases">
        <title>Erythrobacter marisflavi sp. nov., isolated from isolated from water of an estuary environment.</title>
        <authorList>
            <person name="Yoon J.-H."/>
        </authorList>
    </citation>
    <scope>NUCLEOTIDE SEQUENCE [LARGE SCALE GENOMIC DNA]</scope>
    <source>
        <strain evidence="1 2">KEM-5</strain>
    </source>
</reference>
<dbReference type="RefSeq" id="WP_138615409.1">
    <property type="nucleotide sequence ID" value="NZ_VCAO01000001.1"/>
</dbReference>
<evidence type="ECO:0000313" key="2">
    <source>
        <dbReference type="Proteomes" id="UP000309668"/>
    </source>
</evidence>
<accession>A0A5S3P8T4</accession>
<evidence type="ECO:0008006" key="3">
    <source>
        <dbReference type="Google" id="ProtNLM"/>
    </source>
</evidence>
<comment type="caution">
    <text evidence="1">The sequence shown here is derived from an EMBL/GenBank/DDBJ whole genome shotgun (WGS) entry which is preliminary data.</text>
</comment>
<dbReference type="Proteomes" id="UP000309668">
    <property type="component" value="Unassembled WGS sequence"/>
</dbReference>
<evidence type="ECO:0000313" key="1">
    <source>
        <dbReference type="EMBL" id="TMM49848.1"/>
    </source>
</evidence>
<proteinExistence type="predicted"/>
<dbReference type="AlphaFoldDB" id="A0A5S3P8T4"/>
<organism evidence="1 2">
    <name type="scientific">Qipengyuania marisflavi</name>
    <dbReference type="NCBI Taxonomy" id="2486356"/>
    <lineage>
        <taxon>Bacteria</taxon>
        <taxon>Pseudomonadati</taxon>
        <taxon>Pseudomonadota</taxon>
        <taxon>Alphaproteobacteria</taxon>
        <taxon>Sphingomonadales</taxon>
        <taxon>Erythrobacteraceae</taxon>
        <taxon>Qipengyuania</taxon>
    </lineage>
</organism>
<protein>
    <recommendedName>
        <fullName evidence="3">Lipoprotein</fullName>
    </recommendedName>
</protein>
<keyword evidence="2" id="KW-1185">Reference proteome</keyword>
<sequence>MRLAFAVLTLSLAACADEPDPREKAAADAAAVAEVKANQEAPPENLVPEAIVYADIEKAGLFGAGCNFVAAGAGTDAIVLAQADMGYMKRSDEIVAFAPDKGSANNPVGSWRKYDGKDNSLVLEINQQNGRQSGMETVDFAAELTVRDGKDRVVYHADGTAQCGA</sequence>
<name>A0A5S3P8T4_9SPHN</name>
<dbReference type="OrthoDB" id="7504757at2"/>